<gene>
    <name evidence="1" type="ORF">SNEC2469_LOCUS16979</name>
</gene>
<organism evidence="1 2">
    <name type="scientific">Symbiodinium necroappetens</name>
    <dbReference type="NCBI Taxonomy" id="1628268"/>
    <lineage>
        <taxon>Eukaryota</taxon>
        <taxon>Sar</taxon>
        <taxon>Alveolata</taxon>
        <taxon>Dinophyceae</taxon>
        <taxon>Suessiales</taxon>
        <taxon>Symbiodiniaceae</taxon>
        <taxon>Symbiodinium</taxon>
    </lineage>
</organism>
<sequence length="126" mass="14329">MVHGKRVAELTGQVGKGRAAKATQQQQQAMLRRLAGSMAQSRKSVLQAWRHWLEAQKTARRRLMQGHARAARQMADNDQPLLMLLFQGFRMLLVERRMRVQAAKECGIYKKRAAGRDRASAEKTAM</sequence>
<dbReference type="AlphaFoldDB" id="A0A812UW60"/>
<feature type="non-terminal residue" evidence="1">
    <location>
        <position position="126"/>
    </location>
</feature>
<dbReference type="Proteomes" id="UP000601435">
    <property type="component" value="Unassembled WGS sequence"/>
</dbReference>
<dbReference type="EMBL" id="CAJNJA010027833">
    <property type="protein sequence ID" value="CAE7587356.1"/>
    <property type="molecule type" value="Genomic_DNA"/>
</dbReference>
<evidence type="ECO:0000313" key="1">
    <source>
        <dbReference type="EMBL" id="CAE7587356.1"/>
    </source>
</evidence>
<keyword evidence="2" id="KW-1185">Reference proteome</keyword>
<accession>A0A812UW60</accession>
<dbReference type="OrthoDB" id="429093at2759"/>
<reference evidence="1" key="1">
    <citation type="submission" date="2021-02" db="EMBL/GenBank/DDBJ databases">
        <authorList>
            <person name="Dougan E. K."/>
            <person name="Rhodes N."/>
            <person name="Thang M."/>
            <person name="Chan C."/>
        </authorList>
    </citation>
    <scope>NUCLEOTIDE SEQUENCE</scope>
</reference>
<proteinExistence type="predicted"/>
<name>A0A812UW60_9DINO</name>
<evidence type="ECO:0000313" key="2">
    <source>
        <dbReference type="Proteomes" id="UP000601435"/>
    </source>
</evidence>
<comment type="caution">
    <text evidence="1">The sequence shown here is derived from an EMBL/GenBank/DDBJ whole genome shotgun (WGS) entry which is preliminary data.</text>
</comment>
<protein>
    <submittedName>
        <fullName evidence="1">Uncharacterized protein</fullName>
    </submittedName>
</protein>